<reference evidence="1" key="1">
    <citation type="submission" date="2023-05" db="EMBL/GenBank/DDBJ databases">
        <authorList>
            <consortium name="ELIXIR-Norway"/>
        </authorList>
    </citation>
    <scope>NUCLEOTIDE SEQUENCE</scope>
</reference>
<dbReference type="Proteomes" id="UP001162501">
    <property type="component" value="Chromosome 27"/>
</dbReference>
<evidence type="ECO:0000313" key="2">
    <source>
        <dbReference type="Proteomes" id="UP001162501"/>
    </source>
</evidence>
<feature type="non-terminal residue" evidence="1">
    <location>
        <position position="62"/>
    </location>
</feature>
<evidence type="ECO:0000313" key="1">
    <source>
        <dbReference type="EMBL" id="CAN0357406.1"/>
    </source>
</evidence>
<protein>
    <submittedName>
        <fullName evidence="1">Uncharacterized protein</fullName>
    </submittedName>
</protein>
<dbReference type="EMBL" id="OX596111">
    <property type="protein sequence ID" value="CAN0357406.1"/>
    <property type="molecule type" value="Genomic_DNA"/>
</dbReference>
<feature type="non-terminal residue" evidence="1">
    <location>
        <position position="1"/>
    </location>
</feature>
<name>A0AC59ZBB6_RANTA</name>
<accession>A0AC59ZBB6</accession>
<gene>
    <name evidence="1" type="ORF">MRATA1EN22A_LOCUS16405</name>
</gene>
<proteinExistence type="predicted"/>
<organism evidence="1 2">
    <name type="scientific">Rangifer tarandus platyrhynchus</name>
    <name type="common">Svalbard reindeer</name>
    <dbReference type="NCBI Taxonomy" id="3082113"/>
    <lineage>
        <taxon>Eukaryota</taxon>
        <taxon>Metazoa</taxon>
        <taxon>Chordata</taxon>
        <taxon>Craniata</taxon>
        <taxon>Vertebrata</taxon>
        <taxon>Euteleostomi</taxon>
        <taxon>Mammalia</taxon>
        <taxon>Eutheria</taxon>
        <taxon>Laurasiatheria</taxon>
        <taxon>Artiodactyla</taxon>
        <taxon>Ruminantia</taxon>
        <taxon>Pecora</taxon>
        <taxon>Cervidae</taxon>
        <taxon>Odocoileinae</taxon>
        <taxon>Rangifer</taxon>
    </lineage>
</organism>
<sequence>VGNIGLIPGLGSAHMLQLLKALKAVLHNERSHCNERPVHRNKEWPQLAPTRESWHTATKTQR</sequence>
<reference evidence="1" key="2">
    <citation type="submission" date="2025-03" db="EMBL/GenBank/DDBJ databases">
        <authorList>
            <consortium name="ELIXIR-Norway"/>
            <consortium name="Elixir Norway"/>
        </authorList>
    </citation>
    <scope>NUCLEOTIDE SEQUENCE</scope>
</reference>